<dbReference type="InterPro" id="IPR047134">
    <property type="entry name" value="RNF4"/>
</dbReference>
<dbReference type="InterPro" id="IPR017907">
    <property type="entry name" value="Znf_RING_CS"/>
</dbReference>
<evidence type="ECO:0000256" key="4">
    <source>
        <dbReference type="PROSITE-ProRule" id="PRU00175"/>
    </source>
</evidence>
<evidence type="ECO:0000259" key="6">
    <source>
        <dbReference type="PROSITE" id="PS50089"/>
    </source>
</evidence>
<accession>A0A1Q3F2H2</accession>
<dbReference type="InterPro" id="IPR001841">
    <property type="entry name" value="Znf_RING"/>
</dbReference>
<proteinExistence type="predicted"/>
<feature type="compositionally biased region" description="Polar residues" evidence="5">
    <location>
        <begin position="61"/>
        <end position="80"/>
    </location>
</feature>
<dbReference type="GO" id="GO:0016874">
    <property type="term" value="F:ligase activity"/>
    <property type="evidence" value="ECO:0007669"/>
    <property type="project" value="UniProtKB-KW"/>
</dbReference>
<evidence type="ECO:0000313" key="7">
    <source>
        <dbReference type="EMBL" id="JAV21760.1"/>
    </source>
</evidence>
<feature type="domain" description="RING-type" evidence="6">
    <location>
        <begin position="246"/>
        <end position="286"/>
    </location>
</feature>
<dbReference type="PROSITE" id="PS50089">
    <property type="entry name" value="ZF_RING_2"/>
    <property type="match status" value="1"/>
</dbReference>
<keyword evidence="7" id="KW-0436">Ligase</keyword>
<evidence type="ECO:0000256" key="3">
    <source>
        <dbReference type="ARBA" id="ARBA00022833"/>
    </source>
</evidence>
<dbReference type="Pfam" id="PF13923">
    <property type="entry name" value="zf-C3HC4_2"/>
    <property type="match status" value="1"/>
</dbReference>
<dbReference type="AlphaFoldDB" id="A0A1Q3F2H2"/>
<keyword evidence="1" id="KW-0479">Metal-binding</keyword>
<dbReference type="PANTHER" id="PTHR23041">
    <property type="entry name" value="RING FINGER DOMAIN-CONTAINING"/>
    <property type="match status" value="1"/>
</dbReference>
<dbReference type="PROSITE" id="PS00518">
    <property type="entry name" value="ZF_RING_1"/>
    <property type="match status" value="1"/>
</dbReference>
<keyword evidence="3" id="KW-0862">Zinc</keyword>
<dbReference type="GO" id="GO:0045944">
    <property type="term" value="P:positive regulation of transcription by RNA polymerase II"/>
    <property type="evidence" value="ECO:0007669"/>
    <property type="project" value="TreeGrafter"/>
</dbReference>
<feature type="region of interest" description="Disordered" evidence="5">
    <location>
        <begin position="31"/>
        <end position="128"/>
    </location>
</feature>
<evidence type="ECO:0000256" key="1">
    <source>
        <dbReference type="ARBA" id="ARBA00022723"/>
    </source>
</evidence>
<organism evidence="7">
    <name type="scientific">Culex tarsalis</name>
    <name type="common">Encephalitis mosquito</name>
    <dbReference type="NCBI Taxonomy" id="7177"/>
    <lineage>
        <taxon>Eukaryota</taxon>
        <taxon>Metazoa</taxon>
        <taxon>Ecdysozoa</taxon>
        <taxon>Arthropoda</taxon>
        <taxon>Hexapoda</taxon>
        <taxon>Insecta</taxon>
        <taxon>Pterygota</taxon>
        <taxon>Neoptera</taxon>
        <taxon>Endopterygota</taxon>
        <taxon>Diptera</taxon>
        <taxon>Nematocera</taxon>
        <taxon>Culicoidea</taxon>
        <taxon>Culicidae</taxon>
        <taxon>Culicinae</taxon>
        <taxon>Culicini</taxon>
        <taxon>Culex</taxon>
        <taxon>Culex</taxon>
    </lineage>
</organism>
<dbReference type="EMBL" id="GFDL01013285">
    <property type="protein sequence ID" value="JAV21760.1"/>
    <property type="molecule type" value="Transcribed_RNA"/>
</dbReference>
<feature type="region of interest" description="Disordered" evidence="5">
    <location>
        <begin position="208"/>
        <end position="238"/>
    </location>
</feature>
<evidence type="ECO:0000256" key="5">
    <source>
        <dbReference type="SAM" id="MobiDB-lite"/>
    </source>
</evidence>
<feature type="compositionally biased region" description="Basic and acidic residues" evidence="5">
    <location>
        <begin position="208"/>
        <end position="226"/>
    </location>
</feature>
<evidence type="ECO:0000256" key="2">
    <source>
        <dbReference type="ARBA" id="ARBA00022771"/>
    </source>
</evidence>
<dbReference type="PANTHER" id="PTHR23041:SF78">
    <property type="entry name" value="E3 UBIQUITIN-PROTEIN LIGASE RNF4"/>
    <property type="match status" value="1"/>
</dbReference>
<dbReference type="SUPFAM" id="SSF57850">
    <property type="entry name" value="RING/U-box"/>
    <property type="match status" value="1"/>
</dbReference>
<protein>
    <submittedName>
        <fullName evidence="7">Putative e3 ubiquitin ligase</fullName>
    </submittedName>
</protein>
<keyword evidence="2 4" id="KW-0863">Zinc-finger</keyword>
<feature type="compositionally biased region" description="Acidic residues" evidence="5">
    <location>
        <begin position="86"/>
        <end position="100"/>
    </location>
</feature>
<name>A0A1Q3F2H2_CULTA</name>
<dbReference type="GO" id="GO:0008270">
    <property type="term" value="F:zinc ion binding"/>
    <property type="evidence" value="ECO:0007669"/>
    <property type="project" value="UniProtKB-KW"/>
</dbReference>
<reference evidence="7" key="1">
    <citation type="submission" date="2017-01" db="EMBL/GenBank/DDBJ databases">
        <title>A deep insight into the sialotranscriptome of adult male and female Cluex tarsalis mosquitoes.</title>
        <authorList>
            <person name="Ribeiro J.M."/>
            <person name="Moreira F."/>
            <person name="Bernard K.A."/>
            <person name="Calvo E."/>
        </authorList>
    </citation>
    <scope>NUCLEOTIDE SEQUENCE</scope>
    <source>
        <strain evidence="7">Kern County</strain>
        <tissue evidence="7">Salivary glands</tissue>
    </source>
</reference>
<feature type="region of interest" description="Disordered" evidence="5">
    <location>
        <begin position="181"/>
        <end position="200"/>
    </location>
</feature>
<dbReference type="InterPro" id="IPR013083">
    <property type="entry name" value="Znf_RING/FYVE/PHD"/>
</dbReference>
<sequence length="300" mass="33191">MDSDTVDLNESMVDLIERAEAYLTAHATLLNQTSPAATTSQRNRSNSSSNMFESSVEEQESFTTAEESPSSSGRTNNDRPSQIELLTDDDLSDDENDDLNDSNSTIPYEVDLPDAVPYVPPPPTDTDADDCIFVSSVRIPTIDLCAPEYEDEPPESPRLRQNRLRRAVEAAPVVDLITLDDTIAEQAAPPPPPSRRRSPDMAGSIIHTVEHRDDDPPTAKRAKSSEPDLDLSQNSDSGAPARSVICPICYDSIFKKQASSTVCGHLFCFECIKQEIQLRHKCPLCKRKLGRSQIHPIYFN</sequence>
<dbReference type="Gene3D" id="3.30.40.10">
    <property type="entry name" value="Zinc/RING finger domain, C3HC4 (zinc finger)"/>
    <property type="match status" value="1"/>
</dbReference>
<dbReference type="SMART" id="SM00184">
    <property type="entry name" value="RING"/>
    <property type="match status" value="1"/>
</dbReference>
<feature type="compositionally biased region" description="Low complexity" evidence="5">
    <location>
        <begin position="40"/>
        <end position="54"/>
    </location>
</feature>